<feature type="coiled-coil region" evidence="1">
    <location>
        <begin position="187"/>
        <end position="214"/>
    </location>
</feature>
<evidence type="ECO:0000313" key="3">
    <source>
        <dbReference type="EMBL" id="KAK3924439.1"/>
    </source>
</evidence>
<evidence type="ECO:0000256" key="2">
    <source>
        <dbReference type="SAM" id="MobiDB-lite"/>
    </source>
</evidence>
<feature type="compositionally biased region" description="Acidic residues" evidence="2">
    <location>
        <begin position="109"/>
        <end position="120"/>
    </location>
</feature>
<keyword evidence="4" id="KW-1185">Reference proteome</keyword>
<proteinExistence type="predicted"/>
<dbReference type="Proteomes" id="UP001219518">
    <property type="component" value="Unassembled WGS sequence"/>
</dbReference>
<dbReference type="EMBL" id="JAHWGI010001187">
    <property type="protein sequence ID" value="KAK3924439.1"/>
    <property type="molecule type" value="Genomic_DNA"/>
</dbReference>
<evidence type="ECO:0000256" key="1">
    <source>
        <dbReference type="SAM" id="Coils"/>
    </source>
</evidence>
<evidence type="ECO:0000313" key="4">
    <source>
        <dbReference type="Proteomes" id="UP001219518"/>
    </source>
</evidence>
<sequence>MTSRQIMKDVKLRDHFDVMMTVRAKILLWAVKIPSKKNRIDNGSPKLPNSPDCVGAKISDEGGMKKTLENLSATITSKSTIEEETGISPNDSMNKSCVRGLSAMSFSCSEDDDDDDDDDKEGNGMKTSGTETTVILNNDCQSHSINLTSTSNLFENKSANISNSKATYVCSPLCGSSALLIEIKEIVQSLEVEMHGLKKMNQDLQQMIGDLKEQPSTQGFPSVSLNSCDPSGMVDLGGNNKIDREWAEKVVREKILGLKWKLSKLLMKLFDKETLYHFWFDKSCIVEEEGDLEFPDSCVEKIHEFFDLVNTKWSKMEIIKQQQKIRERTTDPNECARLCEQVHANIMLQNGSVQRQEIKTQIGKILYDVKIEYRKEHNLPPRKPRRKCDD</sequence>
<keyword evidence="1" id="KW-0175">Coiled coil</keyword>
<gene>
    <name evidence="3" type="ORF">KUF71_012462</name>
</gene>
<comment type="caution">
    <text evidence="3">The sequence shown here is derived from an EMBL/GenBank/DDBJ whole genome shotgun (WGS) entry which is preliminary data.</text>
</comment>
<name>A0AAE1LMV7_9NEOP</name>
<accession>A0AAE1LMV7</accession>
<reference evidence="3" key="2">
    <citation type="journal article" date="2023" name="BMC Genomics">
        <title>Pest status, molecular evolution, and epigenetic factors derived from the genome assembly of Frankliniella fusca, a thysanopteran phytovirus vector.</title>
        <authorList>
            <person name="Catto M.A."/>
            <person name="Labadie P.E."/>
            <person name="Jacobson A.L."/>
            <person name="Kennedy G.G."/>
            <person name="Srinivasan R."/>
            <person name="Hunt B.G."/>
        </authorList>
    </citation>
    <scope>NUCLEOTIDE SEQUENCE</scope>
    <source>
        <strain evidence="3">PL_HMW_Pooled</strain>
    </source>
</reference>
<feature type="region of interest" description="Disordered" evidence="2">
    <location>
        <begin position="108"/>
        <end position="130"/>
    </location>
</feature>
<dbReference type="AlphaFoldDB" id="A0AAE1LMV7"/>
<protein>
    <submittedName>
        <fullName evidence="3">Zinc finger and SCAN domain-containing protein 5D</fullName>
    </submittedName>
</protein>
<reference evidence="3" key="1">
    <citation type="submission" date="2021-07" db="EMBL/GenBank/DDBJ databases">
        <authorList>
            <person name="Catto M.A."/>
            <person name="Jacobson A."/>
            <person name="Kennedy G."/>
            <person name="Labadie P."/>
            <person name="Hunt B.G."/>
            <person name="Srinivasan R."/>
        </authorList>
    </citation>
    <scope>NUCLEOTIDE SEQUENCE</scope>
    <source>
        <strain evidence="3">PL_HMW_Pooled</strain>
        <tissue evidence="3">Head</tissue>
    </source>
</reference>
<organism evidence="3 4">
    <name type="scientific">Frankliniella fusca</name>
    <dbReference type="NCBI Taxonomy" id="407009"/>
    <lineage>
        <taxon>Eukaryota</taxon>
        <taxon>Metazoa</taxon>
        <taxon>Ecdysozoa</taxon>
        <taxon>Arthropoda</taxon>
        <taxon>Hexapoda</taxon>
        <taxon>Insecta</taxon>
        <taxon>Pterygota</taxon>
        <taxon>Neoptera</taxon>
        <taxon>Paraneoptera</taxon>
        <taxon>Thysanoptera</taxon>
        <taxon>Terebrantia</taxon>
        <taxon>Thripoidea</taxon>
        <taxon>Thripidae</taxon>
        <taxon>Frankliniella</taxon>
    </lineage>
</organism>